<accession>A0A4U8WEI7</accession>
<sequence length="198" mass="22598">MISDFINSAYQTSDLKLYLINFVPKIMIKMSEEFEIRNKVAESGLINFDIADLVPKGERKGIDLKDFLFMEIVLKEKDFREKVAAINGEEYKDSYVYIYNSADAIVPLWAYFLITAKLADTTKKIVFGDAENLEIILMHDAIQNYDFSEMNGKRVLVKGCTDRAIPENAYVELVEKLKPVVKSLMFGEACSNVPILKN</sequence>
<protein>
    <submittedName>
        <fullName evidence="1">Protein of uncharacterized function (DUF2480)</fullName>
    </submittedName>
</protein>
<proteinExistence type="predicted"/>
<organism evidence="1 2">
    <name type="scientific">Chryseobacterium taihuense</name>
    <dbReference type="NCBI Taxonomy" id="1141221"/>
    <lineage>
        <taxon>Bacteria</taxon>
        <taxon>Pseudomonadati</taxon>
        <taxon>Bacteroidota</taxon>
        <taxon>Flavobacteriia</taxon>
        <taxon>Flavobacteriales</taxon>
        <taxon>Weeksellaceae</taxon>
        <taxon>Chryseobacterium group</taxon>
        <taxon>Chryseobacterium</taxon>
    </lineage>
</organism>
<dbReference type="InterPro" id="IPR018914">
    <property type="entry name" value="DUF2480"/>
</dbReference>
<evidence type="ECO:0000313" key="2">
    <source>
        <dbReference type="Proteomes" id="UP000290013"/>
    </source>
</evidence>
<dbReference type="Pfam" id="PF10652">
    <property type="entry name" value="DUF2480"/>
    <property type="match status" value="1"/>
</dbReference>
<evidence type="ECO:0000313" key="1">
    <source>
        <dbReference type="EMBL" id="VFB04802.1"/>
    </source>
</evidence>
<dbReference type="KEGG" id="ctai:NCTC12078_02841"/>
<dbReference type="AlphaFoldDB" id="A0A4U8WEI7"/>
<name>A0A4U8WEI7_9FLAO</name>
<reference evidence="1 2" key="1">
    <citation type="submission" date="2019-02" db="EMBL/GenBank/DDBJ databases">
        <authorList>
            <consortium name="Pathogen Informatics"/>
        </authorList>
    </citation>
    <scope>NUCLEOTIDE SEQUENCE [LARGE SCALE GENOMIC DNA]</scope>
    <source>
        <strain evidence="1 2">3012STDY6944375</strain>
    </source>
</reference>
<dbReference type="EMBL" id="LR215974">
    <property type="protein sequence ID" value="VFB04802.1"/>
    <property type="molecule type" value="Genomic_DNA"/>
</dbReference>
<dbReference type="Proteomes" id="UP000290013">
    <property type="component" value="Chromosome"/>
</dbReference>
<gene>
    <name evidence="1" type="ORF">NCTC12078_02841</name>
</gene>